<feature type="compositionally biased region" description="Basic and acidic residues" evidence="1">
    <location>
        <begin position="59"/>
        <end position="71"/>
    </location>
</feature>
<protein>
    <submittedName>
        <fullName evidence="2">Uncharacterized protein</fullName>
    </submittedName>
</protein>
<feature type="compositionally biased region" description="Basic and acidic residues" evidence="1">
    <location>
        <begin position="82"/>
        <end position="92"/>
    </location>
</feature>
<sequence length="158" mass="17099">MFISMARLLTEILLLITLVGLFSWIAATATPRSEERAAPKVRDALVYRDTASLFGPESYGKRHEDARRPSEVAKPSLSVRGAAEKVQLDTRKTAAKKPPAAKRAAASPKKSSAPKKTAPKNVPTPKKAATLRRPYPTKKTTPKATIKKATAKKPVASK</sequence>
<feature type="region of interest" description="Disordered" evidence="1">
    <location>
        <begin position="55"/>
        <end position="158"/>
    </location>
</feature>
<name>A0A9N9ZII2_9HYPO</name>
<gene>
    <name evidence="2" type="ORF">CSOL1703_00006176</name>
</gene>
<dbReference type="Proteomes" id="UP000775872">
    <property type="component" value="Unassembled WGS sequence"/>
</dbReference>
<keyword evidence="3" id="KW-1185">Reference proteome</keyword>
<feature type="compositionally biased region" description="Low complexity" evidence="1">
    <location>
        <begin position="96"/>
        <end position="120"/>
    </location>
</feature>
<reference evidence="2" key="1">
    <citation type="submission" date="2021-10" db="EMBL/GenBank/DDBJ databases">
        <authorList>
            <person name="Piombo E."/>
        </authorList>
    </citation>
    <scope>NUCLEOTIDE SEQUENCE</scope>
</reference>
<organism evidence="2 3">
    <name type="scientific">Clonostachys solani</name>
    <dbReference type="NCBI Taxonomy" id="160281"/>
    <lineage>
        <taxon>Eukaryota</taxon>
        <taxon>Fungi</taxon>
        <taxon>Dikarya</taxon>
        <taxon>Ascomycota</taxon>
        <taxon>Pezizomycotina</taxon>
        <taxon>Sordariomycetes</taxon>
        <taxon>Hypocreomycetidae</taxon>
        <taxon>Hypocreales</taxon>
        <taxon>Bionectriaceae</taxon>
        <taxon>Clonostachys</taxon>
    </lineage>
</organism>
<evidence type="ECO:0000256" key="1">
    <source>
        <dbReference type="SAM" id="MobiDB-lite"/>
    </source>
</evidence>
<proteinExistence type="predicted"/>
<evidence type="ECO:0000313" key="3">
    <source>
        <dbReference type="Proteomes" id="UP000775872"/>
    </source>
</evidence>
<dbReference type="AlphaFoldDB" id="A0A9N9ZII2"/>
<evidence type="ECO:0000313" key="2">
    <source>
        <dbReference type="EMBL" id="CAH0056239.1"/>
    </source>
</evidence>
<accession>A0A9N9ZII2</accession>
<dbReference type="EMBL" id="CABFOC020000063">
    <property type="protein sequence ID" value="CAH0056239.1"/>
    <property type="molecule type" value="Genomic_DNA"/>
</dbReference>
<comment type="caution">
    <text evidence="2">The sequence shown here is derived from an EMBL/GenBank/DDBJ whole genome shotgun (WGS) entry which is preliminary data.</text>
</comment>